<dbReference type="EMBL" id="CMVM020000148">
    <property type="status" value="NOT_ANNOTATED_CDS"/>
    <property type="molecule type" value="Genomic_DNA"/>
</dbReference>
<dbReference type="Proteomes" id="UP000024404">
    <property type="component" value="Unassembled WGS sequence"/>
</dbReference>
<reference evidence="1" key="2">
    <citation type="submission" date="2022-06" db="UniProtKB">
        <authorList>
            <consortium name="EnsemblMetazoa"/>
        </authorList>
    </citation>
    <scope>IDENTIFICATION</scope>
</reference>
<organism evidence="1 2">
    <name type="scientific">Onchocerca volvulus</name>
    <dbReference type="NCBI Taxonomy" id="6282"/>
    <lineage>
        <taxon>Eukaryota</taxon>
        <taxon>Metazoa</taxon>
        <taxon>Ecdysozoa</taxon>
        <taxon>Nematoda</taxon>
        <taxon>Chromadorea</taxon>
        <taxon>Rhabditida</taxon>
        <taxon>Spirurina</taxon>
        <taxon>Spiruromorpha</taxon>
        <taxon>Filarioidea</taxon>
        <taxon>Onchocercidae</taxon>
        <taxon>Onchocerca</taxon>
    </lineage>
</organism>
<dbReference type="AlphaFoldDB" id="A0A8R1XZI7"/>
<evidence type="ECO:0000313" key="2">
    <source>
        <dbReference type="Proteomes" id="UP000024404"/>
    </source>
</evidence>
<keyword evidence="2" id="KW-1185">Reference proteome</keyword>
<evidence type="ECO:0000313" key="1">
    <source>
        <dbReference type="EnsemblMetazoa" id="OVOC5091.1"/>
    </source>
</evidence>
<sequence length="122" mass="14136">MSPFGWIHMNESLIILSGRTIDKKKNDDISSVRLFMSIQSTGNLKERAKENQSRCIKEEKVITINKLSSDDYSENDLATPENFFEYSLWNQLIILMHQLNETNNMEVFDGMLLIAIFINFIG</sequence>
<proteinExistence type="predicted"/>
<dbReference type="EnsemblMetazoa" id="OVOC5091.1">
    <property type="protein sequence ID" value="OVOC5091.1"/>
    <property type="gene ID" value="WBGene00241900"/>
</dbReference>
<accession>A0A8R1XZI7</accession>
<name>A0A8R1XZI7_ONCVO</name>
<reference evidence="2" key="1">
    <citation type="submission" date="2013-10" db="EMBL/GenBank/DDBJ databases">
        <title>Genome sequencing of Onchocerca volvulus.</title>
        <authorList>
            <person name="Cotton J."/>
            <person name="Tsai J."/>
            <person name="Stanley E."/>
            <person name="Tracey A."/>
            <person name="Holroyd N."/>
            <person name="Lustigman S."/>
            <person name="Berriman M."/>
        </authorList>
    </citation>
    <scope>NUCLEOTIDE SEQUENCE</scope>
</reference>
<protein>
    <submittedName>
        <fullName evidence="1">Uncharacterized protein</fullName>
    </submittedName>
</protein>